<dbReference type="Proteomes" id="UP000730618">
    <property type="component" value="Unassembled WGS sequence"/>
</dbReference>
<protein>
    <recommendedName>
        <fullName evidence="8">DUF4976 domain-containing protein</fullName>
    </recommendedName>
</protein>
<dbReference type="Pfam" id="PF16347">
    <property type="entry name" value="SGSH_C"/>
    <property type="match status" value="1"/>
</dbReference>
<dbReference type="InterPro" id="IPR032506">
    <property type="entry name" value="SGSH_C"/>
</dbReference>
<dbReference type="PANTHER" id="PTHR45953">
    <property type="entry name" value="IDURONATE 2-SULFATASE"/>
    <property type="match status" value="1"/>
</dbReference>
<name>A0ABM8VG88_9BACL</name>
<keyword evidence="2" id="KW-0378">Hydrolase</keyword>
<evidence type="ECO:0000313" key="6">
    <source>
        <dbReference type="EMBL" id="CAG7637549.1"/>
    </source>
</evidence>
<organism evidence="6 7">
    <name type="scientific">Paenibacillus allorhizosphaerae</name>
    <dbReference type="NCBI Taxonomy" id="2849866"/>
    <lineage>
        <taxon>Bacteria</taxon>
        <taxon>Bacillati</taxon>
        <taxon>Bacillota</taxon>
        <taxon>Bacilli</taxon>
        <taxon>Bacillales</taxon>
        <taxon>Paenibacillaceae</taxon>
        <taxon>Paenibacillus</taxon>
    </lineage>
</organism>
<dbReference type="EMBL" id="CAJVCE010000005">
    <property type="protein sequence ID" value="CAG7637549.1"/>
    <property type="molecule type" value="Genomic_DNA"/>
</dbReference>
<dbReference type="InterPro" id="IPR000917">
    <property type="entry name" value="Sulfatase_N"/>
</dbReference>
<evidence type="ECO:0000313" key="7">
    <source>
        <dbReference type="Proteomes" id="UP000730618"/>
    </source>
</evidence>
<dbReference type="PANTHER" id="PTHR45953:SF1">
    <property type="entry name" value="IDURONATE 2-SULFATASE"/>
    <property type="match status" value="1"/>
</dbReference>
<accession>A0ABM8VG88</accession>
<reference evidence="6 7" key="1">
    <citation type="submission" date="2021-06" db="EMBL/GenBank/DDBJ databases">
        <authorList>
            <person name="Criscuolo A."/>
        </authorList>
    </citation>
    <scope>NUCLEOTIDE SEQUENCE [LARGE SCALE GENOMIC DNA]</scope>
    <source>
        <strain evidence="7">CIP 111802</strain>
    </source>
</reference>
<proteinExistence type="predicted"/>
<feature type="region of interest" description="Disordered" evidence="3">
    <location>
        <begin position="119"/>
        <end position="143"/>
    </location>
</feature>
<evidence type="ECO:0000259" key="5">
    <source>
        <dbReference type="Pfam" id="PF16347"/>
    </source>
</evidence>
<feature type="domain" description="Sulfatase N-terminal" evidence="4">
    <location>
        <begin position="7"/>
        <end position="348"/>
    </location>
</feature>
<evidence type="ECO:0008006" key="8">
    <source>
        <dbReference type="Google" id="ProtNLM"/>
    </source>
</evidence>
<gene>
    <name evidence="6" type="ORF">PAECIP111802_02369</name>
</gene>
<comment type="caution">
    <text evidence="6">The sequence shown here is derived from an EMBL/GenBank/DDBJ whole genome shotgun (WGS) entry which is preliminary data.</text>
</comment>
<dbReference type="Pfam" id="PF00884">
    <property type="entry name" value="Sulfatase"/>
    <property type="match status" value="1"/>
</dbReference>
<dbReference type="CDD" id="cd16150">
    <property type="entry name" value="sulfatase_like"/>
    <property type="match status" value="1"/>
</dbReference>
<sequence>MSNSKMNYLFFFPDEMRAESLGCYGHPVVRTPHLDRLAGEGVRFEQCHVQHTVCTPSRCSLMTGWYPHTAGHRTLWHLLRPHEPSLFRYLKEAGYRIEWFGKNDLYSPEYIREILGEPNKADAGDTASGRTGNGGNFKKDNPYAPDDPAFYSFLFEPRGGDESGTETAVKMKKAIDFLRSPQAQDGPFFLYLPTAMPHPPYAAPQPYHDLYDPAALPELRPADLNGKPGFYRLIREYRRLNRADEDLFKKIQAVYLGMISHADYYLGELLQALEESGLAETTTVIVASDHGDWAGDYGLVEKWPSGLDDTLTRVPLIIRSPGNTAGHVVKEQVELFDIMATVLDLSGIEAKHNHFAKSLAPQLRGAAGDAGRAAFAEGGYDTREPHCFEGDPQRMFGGIARDTSHIYYPKGKQQQDHPESVCRASMIRTADYKLVRRTADTSELYDLRSDPRELENVYAREAYRAVQAELESRLLDWYIHTSDVVPTNEDPRGFPGGMERG</sequence>
<evidence type="ECO:0000256" key="1">
    <source>
        <dbReference type="ARBA" id="ARBA00022723"/>
    </source>
</evidence>
<feature type="domain" description="N-sulphoglucosamine sulphohydrolase C-terminal" evidence="5">
    <location>
        <begin position="417"/>
        <end position="476"/>
    </location>
</feature>
<evidence type="ECO:0000256" key="3">
    <source>
        <dbReference type="SAM" id="MobiDB-lite"/>
    </source>
</evidence>
<evidence type="ECO:0000259" key="4">
    <source>
        <dbReference type="Pfam" id="PF00884"/>
    </source>
</evidence>
<evidence type="ECO:0000256" key="2">
    <source>
        <dbReference type="ARBA" id="ARBA00022801"/>
    </source>
</evidence>
<keyword evidence="1" id="KW-0479">Metal-binding</keyword>
<dbReference type="RefSeq" id="WP_218098689.1">
    <property type="nucleotide sequence ID" value="NZ_CAJVCE010000005.1"/>
</dbReference>
<keyword evidence="7" id="KW-1185">Reference proteome</keyword>